<dbReference type="GO" id="GO:0016887">
    <property type="term" value="F:ATP hydrolysis activity"/>
    <property type="evidence" value="ECO:0007669"/>
    <property type="project" value="RHEA"/>
</dbReference>
<keyword evidence="4 14" id="KW-0235">DNA replication</keyword>
<dbReference type="CDD" id="cd00984">
    <property type="entry name" value="DnaB_C"/>
    <property type="match status" value="1"/>
</dbReference>
<gene>
    <name evidence="16" type="ORF">SAMN05443999_103140</name>
</gene>
<dbReference type="PROSITE" id="PS51199">
    <property type="entry name" value="SF4_HELICASE"/>
    <property type="match status" value="1"/>
</dbReference>
<dbReference type="InterPro" id="IPR036185">
    <property type="entry name" value="DNA_heli_DnaB-like_N_sf"/>
</dbReference>
<protein>
    <recommendedName>
        <fullName evidence="13 14">Replicative DNA helicase</fullName>
        <ecNumber evidence="13 14">5.6.2.3</ecNumber>
    </recommendedName>
</protein>
<dbReference type="Proteomes" id="UP000199582">
    <property type="component" value="Unassembled WGS sequence"/>
</dbReference>
<dbReference type="Pfam" id="PF03796">
    <property type="entry name" value="DnaB_C"/>
    <property type="match status" value="1"/>
</dbReference>
<dbReference type="GO" id="GO:0006269">
    <property type="term" value="P:DNA replication, synthesis of primer"/>
    <property type="evidence" value="ECO:0007669"/>
    <property type="project" value="UniProtKB-UniRule"/>
</dbReference>
<dbReference type="Pfam" id="PF00772">
    <property type="entry name" value="DnaB"/>
    <property type="match status" value="1"/>
</dbReference>
<evidence type="ECO:0000256" key="1">
    <source>
        <dbReference type="ARBA" id="ARBA00008428"/>
    </source>
</evidence>
<dbReference type="GO" id="GO:0005524">
    <property type="term" value="F:ATP binding"/>
    <property type="evidence" value="ECO:0007669"/>
    <property type="project" value="UniProtKB-UniRule"/>
</dbReference>
<dbReference type="STRING" id="1287727.SAMN05443999_103140"/>
<keyword evidence="7 14" id="KW-0347">Helicase</keyword>
<dbReference type="EMBL" id="FOAG01000003">
    <property type="protein sequence ID" value="SEL02725.1"/>
    <property type="molecule type" value="Genomic_DNA"/>
</dbReference>
<keyword evidence="5 14" id="KW-0547">Nucleotide-binding</keyword>
<dbReference type="InterPro" id="IPR027417">
    <property type="entry name" value="P-loop_NTPase"/>
</dbReference>
<evidence type="ECO:0000256" key="8">
    <source>
        <dbReference type="ARBA" id="ARBA00022840"/>
    </source>
</evidence>
<evidence type="ECO:0000256" key="12">
    <source>
        <dbReference type="ARBA" id="ARBA00048954"/>
    </source>
</evidence>
<dbReference type="GO" id="GO:0043139">
    <property type="term" value="F:5'-3' DNA helicase activity"/>
    <property type="evidence" value="ECO:0007669"/>
    <property type="project" value="UniProtKB-EC"/>
</dbReference>
<keyword evidence="17" id="KW-1185">Reference proteome</keyword>
<evidence type="ECO:0000256" key="3">
    <source>
        <dbReference type="ARBA" id="ARBA00022515"/>
    </source>
</evidence>
<dbReference type="InterPro" id="IPR003593">
    <property type="entry name" value="AAA+_ATPase"/>
</dbReference>
<sequence length="495" mass="54200">MNEITAFNPTGAEIEAAETMPHSIEAEQQLLGAILTNNDVYDRVAQIIGPQHFYDPVHARIFETAAARIAKNALASPVTLRAFLENDEGLKELGGPAYLVKLAGAAISTFAARDYAQMIYDLAIRRELIALGHEIAGKAARVDVDSEPKDQIVEAEQKLYQLAEQGQSETGFQSFLKAVTDAVNVANAAYQREGGLAGIATGLVDLDSKLGGLHKSDLLILAGRPSMGKTSLATNIAFNIARAYRRGTLPDGSEGAVDGGVVGFFSLEMSAEQLAGRVLAEASEISSHKIRQGDMDEVEFRRFVDAAKTLESCPLYIDDTAAIPIAQLAARARRLKRTHGLDVLIVDYLQLVRGSADNRVQEIGEISMGLKAIAKELHIPVIALSQLSRQVENREDKRPQLSDLRESGSIEQDADVVMFVFREEYYKEREKPGDHEMDKMAEWQEAMARLHGKAEVIIGKQRHGPIGTVELSFEAQFTRFGNLVKPWQQGSGQDF</sequence>
<dbReference type="AlphaFoldDB" id="A0A1H7LW64"/>
<evidence type="ECO:0000256" key="4">
    <source>
        <dbReference type="ARBA" id="ARBA00022705"/>
    </source>
</evidence>
<dbReference type="PANTHER" id="PTHR30153:SF2">
    <property type="entry name" value="REPLICATIVE DNA HELICASE"/>
    <property type="match status" value="1"/>
</dbReference>
<dbReference type="GO" id="GO:0003677">
    <property type="term" value="F:DNA binding"/>
    <property type="evidence" value="ECO:0007669"/>
    <property type="project" value="UniProtKB-UniRule"/>
</dbReference>
<comment type="subunit">
    <text evidence="2">Homohexamer.</text>
</comment>
<evidence type="ECO:0000256" key="10">
    <source>
        <dbReference type="ARBA" id="ARBA00023235"/>
    </source>
</evidence>
<keyword evidence="3 14" id="KW-0639">Primosome</keyword>
<evidence type="ECO:0000256" key="11">
    <source>
        <dbReference type="ARBA" id="ARBA00044932"/>
    </source>
</evidence>
<dbReference type="InterPro" id="IPR007693">
    <property type="entry name" value="DNA_helicase_DnaB-like_N"/>
</dbReference>
<evidence type="ECO:0000256" key="7">
    <source>
        <dbReference type="ARBA" id="ARBA00022806"/>
    </source>
</evidence>
<dbReference type="GO" id="GO:0005829">
    <property type="term" value="C:cytosol"/>
    <property type="evidence" value="ECO:0007669"/>
    <property type="project" value="TreeGrafter"/>
</dbReference>
<dbReference type="SMART" id="SM00382">
    <property type="entry name" value="AAA"/>
    <property type="match status" value="1"/>
</dbReference>
<feature type="domain" description="SF4 helicase" evidence="15">
    <location>
        <begin position="192"/>
        <end position="487"/>
    </location>
</feature>
<dbReference type="PANTHER" id="PTHR30153">
    <property type="entry name" value="REPLICATIVE DNA HELICASE DNAB"/>
    <property type="match status" value="1"/>
</dbReference>
<dbReference type="Gene3D" id="3.40.50.300">
    <property type="entry name" value="P-loop containing nucleotide triphosphate hydrolases"/>
    <property type="match status" value="1"/>
</dbReference>
<evidence type="ECO:0000256" key="6">
    <source>
        <dbReference type="ARBA" id="ARBA00022801"/>
    </source>
</evidence>
<comment type="function">
    <text evidence="11 14">The main replicative DNA helicase, it participates in initiation and elongation during chromosome replication. Travels ahead of the DNA replisome, separating dsDNA into templates for DNA synthesis. A processive ATP-dependent 5'-3' DNA helicase it has DNA-dependent ATPase activity.</text>
</comment>
<keyword evidence="8 14" id="KW-0067">ATP-binding</keyword>
<evidence type="ECO:0000259" key="15">
    <source>
        <dbReference type="PROSITE" id="PS51199"/>
    </source>
</evidence>
<dbReference type="RefSeq" id="WP_093033715.1">
    <property type="nucleotide sequence ID" value="NZ_FOAG01000003.1"/>
</dbReference>
<organism evidence="16 17">
    <name type="scientific">Roseovarius azorensis</name>
    <dbReference type="NCBI Taxonomy" id="1287727"/>
    <lineage>
        <taxon>Bacteria</taxon>
        <taxon>Pseudomonadati</taxon>
        <taxon>Pseudomonadota</taxon>
        <taxon>Alphaproteobacteria</taxon>
        <taxon>Rhodobacterales</taxon>
        <taxon>Roseobacteraceae</taxon>
        <taxon>Roseovarius</taxon>
    </lineage>
</organism>
<proteinExistence type="inferred from homology"/>
<dbReference type="GO" id="GO:1990077">
    <property type="term" value="C:primosome complex"/>
    <property type="evidence" value="ECO:0007669"/>
    <property type="project" value="UniProtKB-UniRule"/>
</dbReference>
<evidence type="ECO:0000256" key="2">
    <source>
        <dbReference type="ARBA" id="ARBA00011643"/>
    </source>
</evidence>
<accession>A0A1H7LW64</accession>
<dbReference type="InterPro" id="IPR016136">
    <property type="entry name" value="DNA_helicase_N/primase_C"/>
</dbReference>
<evidence type="ECO:0000256" key="9">
    <source>
        <dbReference type="ARBA" id="ARBA00023125"/>
    </source>
</evidence>
<keyword evidence="9 14" id="KW-0238">DNA-binding</keyword>
<dbReference type="NCBIfam" id="TIGR00665">
    <property type="entry name" value="DnaB"/>
    <property type="match status" value="1"/>
</dbReference>
<keyword evidence="10" id="KW-0413">Isomerase</keyword>
<name>A0A1H7LW64_9RHOB</name>
<dbReference type="NCBIfam" id="NF006606">
    <property type="entry name" value="PRK09165.1"/>
    <property type="match status" value="1"/>
</dbReference>
<dbReference type="InterPro" id="IPR007694">
    <property type="entry name" value="DNA_helicase_DnaB-like_C"/>
</dbReference>
<comment type="catalytic activity">
    <reaction evidence="12 14">
        <text>ATP + H2O = ADP + phosphate + H(+)</text>
        <dbReference type="Rhea" id="RHEA:13065"/>
        <dbReference type="ChEBI" id="CHEBI:15377"/>
        <dbReference type="ChEBI" id="CHEBI:15378"/>
        <dbReference type="ChEBI" id="CHEBI:30616"/>
        <dbReference type="ChEBI" id="CHEBI:43474"/>
        <dbReference type="ChEBI" id="CHEBI:456216"/>
        <dbReference type="EC" id="5.6.2.3"/>
    </reaction>
</comment>
<dbReference type="EC" id="5.6.2.3" evidence="13 14"/>
<keyword evidence="6 14" id="KW-0378">Hydrolase</keyword>
<evidence type="ECO:0000313" key="17">
    <source>
        <dbReference type="Proteomes" id="UP000199582"/>
    </source>
</evidence>
<dbReference type="OrthoDB" id="9773982at2"/>
<comment type="similarity">
    <text evidence="1 14">Belongs to the helicase family. DnaB subfamily.</text>
</comment>
<reference evidence="16 17" key="1">
    <citation type="submission" date="2016-10" db="EMBL/GenBank/DDBJ databases">
        <authorList>
            <person name="de Groot N.N."/>
        </authorList>
    </citation>
    <scope>NUCLEOTIDE SEQUENCE [LARGE SCALE GENOMIC DNA]</scope>
    <source>
        <strain evidence="16 17">DSM 100674</strain>
    </source>
</reference>
<evidence type="ECO:0000256" key="5">
    <source>
        <dbReference type="ARBA" id="ARBA00022741"/>
    </source>
</evidence>
<dbReference type="InterPro" id="IPR007692">
    <property type="entry name" value="DNA_helicase_DnaB"/>
</dbReference>
<evidence type="ECO:0000256" key="14">
    <source>
        <dbReference type="RuleBase" id="RU362085"/>
    </source>
</evidence>
<dbReference type="SUPFAM" id="SSF52540">
    <property type="entry name" value="P-loop containing nucleoside triphosphate hydrolases"/>
    <property type="match status" value="1"/>
</dbReference>
<evidence type="ECO:0000313" key="16">
    <source>
        <dbReference type="EMBL" id="SEL02725.1"/>
    </source>
</evidence>
<dbReference type="Gene3D" id="1.10.860.10">
    <property type="entry name" value="DNAb Helicase, Chain A"/>
    <property type="match status" value="1"/>
</dbReference>
<evidence type="ECO:0000256" key="13">
    <source>
        <dbReference type="NCBIfam" id="TIGR00665"/>
    </source>
</evidence>
<dbReference type="SUPFAM" id="SSF48024">
    <property type="entry name" value="N-terminal domain of DnaB helicase"/>
    <property type="match status" value="1"/>
</dbReference>